<dbReference type="SUPFAM" id="SSF52540">
    <property type="entry name" value="P-loop containing nucleoside triphosphate hydrolases"/>
    <property type="match status" value="1"/>
</dbReference>
<evidence type="ECO:0000256" key="1">
    <source>
        <dbReference type="ARBA" id="ARBA00004123"/>
    </source>
</evidence>
<evidence type="ECO:0000256" key="9">
    <source>
        <dbReference type="ARBA" id="ARBA00023172"/>
    </source>
</evidence>
<gene>
    <name evidence="15" type="ORF">CALMAC_LOCUS15824</name>
</gene>
<dbReference type="PANTHER" id="PTHR19306">
    <property type="entry name" value="STRUCTURAL MAINTENANCE OF CHROMOSOMES 5,6 SMC5, SMC6"/>
    <property type="match status" value="1"/>
</dbReference>
<name>A0A653DAB3_CALMS</name>
<dbReference type="Gene3D" id="3.40.50.300">
    <property type="entry name" value="P-loop containing nucleotide triphosphate hydrolases"/>
    <property type="match status" value="1"/>
</dbReference>
<evidence type="ECO:0000256" key="6">
    <source>
        <dbReference type="ARBA" id="ARBA00022763"/>
    </source>
</evidence>
<feature type="coiled-coil region" evidence="12">
    <location>
        <begin position="437"/>
        <end position="552"/>
    </location>
</feature>
<dbReference type="GO" id="GO:0005524">
    <property type="term" value="F:ATP binding"/>
    <property type="evidence" value="ECO:0007669"/>
    <property type="project" value="UniProtKB-KW"/>
</dbReference>
<comment type="subcellular location">
    <subcellularLocation>
        <location evidence="2">Chromosome</location>
    </subcellularLocation>
    <subcellularLocation>
        <location evidence="1">Nucleus</location>
    </subcellularLocation>
</comment>
<accession>A0A653DAB3</accession>
<dbReference type="GO" id="GO:0000724">
    <property type="term" value="P:double-strand break repair via homologous recombination"/>
    <property type="evidence" value="ECO:0007669"/>
    <property type="project" value="TreeGrafter"/>
</dbReference>
<dbReference type="GO" id="GO:0035861">
    <property type="term" value="C:site of double-strand break"/>
    <property type="evidence" value="ECO:0007669"/>
    <property type="project" value="TreeGrafter"/>
</dbReference>
<feature type="region of interest" description="Disordered" evidence="13">
    <location>
        <begin position="216"/>
        <end position="273"/>
    </location>
</feature>
<protein>
    <recommendedName>
        <fullName evidence="14">Rad50/SbcC-type AAA domain-containing protein</fullName>
    </recommendedName>
</protein>
<evidence type="ECO:0000313" key="15">
    <source>
        <dbReference type="EMBL" id="VEN57130.1"/>
    </source>
</evidence>
<dbReference type="InterPro" id="IPR038729">
    <property type="entry name" value="Rad50/SbcC_AAA"/>
</dbReference>
<keyword evidence="4" id="KW-0158">Chromosome</keyword>
<keyword evidence="9" id="KW-0233">DNA recombination</keyword>
<dbReference type="GO" id="GO:0003684">
    <property type="term" value="F:damaged DNA binding"/>
    <property type="evidence" value="ECO:0007669"/>
    <property type="project" value="TreeGrafter"/>
</dbReference>
<dbReference type="GO" id="GO:0030915">
    <property type="term" value="C:Smc5-Smc6 complex"/>
    <property type="evidence" value="ECO:0007669"/>
    <property type="project" value="TreeGrafter"/>
</dbReference>
<evidence type="ECO:0000256" key="3">
    <source>
        <dbReference type="ARBA" id="ARBA00006793"/>
    </source>
</evidence>
<dbReference type="PANTHER" id="PTHR19306:SF6">
    <property type="entry name" value="STRUCTURAL MAINTENANCE OF CHROMOSOMES PROTEIN 6"/>
    <property type="match status" value="1"/>
</dbReference>
<evidence type="ECO:0000256" key="7">
    <source>
        <dbReference type="ARBA" id="ARBA00022840"/>
    </source>
</evidence>
<keyword evidence="16" id="KW-1185">Reference proteome</keyword>
<evidence type="ECO:0000259" key="14">
    <source>
        <dbReference type="Pfam" id="PF13476"/>
    </source>
</evidence>
<keyword evidence="6" id="KW-0227">DNA damage</keyword>
<feature type="domain" description="Rad50/SbcC-type AAA" evidence="14">
    <location>
        <begin position="288"/>
        <end position="540"/>
    </location>
</feature>
<reference evidence="15 16" key="1">
    <citation type="submission" date="2019-01" db="EMBL/GenBank/DDBJ databases">
        <authorList>
            <person name="Sayadi A."/>
        </authorList>
    </citation>
    <scope>NUCLEOTIDE SEQUENCE [LARGE SCALE GENOMIC DNA]</scope>
</reference>
<dbReference type="Proteomes" id="UP000410492">
    <property type="component" value="Unassembled WGS sequence"/>
</dbReference>
<evidence type="ECO:0000256" key="8">
    <source>
        <dbReference type="ARBA" id="ARBA00023054"/>
    </source>
</evidence>
<dbReference type="EMBL" id="CAACVG010010980">
    <property type="protein sequence ID" value="VEN57130.1"/>
    <property type="molecule type" value="Genomic_DNA"/>
</dbReference>
<keyword evidence="11" id="KW-0539">Nucleus</keyword>
<sequence length="594" mass="67509">MSSGDEEPQPSTSRGIKRKKYLQCYKKEWELEFPGWLQASSKNLNYANCKSCNKDIKISSGKDALKKHSTSEGHLVACRSVKAQPSITSFVVKKIQKNAEMVKQGELRLAAFVAEHDLPFSIMEHLPKLIQAICPDSKIAEELKCSITKSHALVEHILGKESLNNLCQDLRQHKFSLIIDESTDRSTIKHLCLVVRAGFSRFSILTFDNTGCDKRESRKRKPFSQIPAEEPTINCKRSRDEDNNNFESRKRKPFSQIPAEEPTINCKRSRDEDNNNFEKRAGTINHMILKNFMCHSLLEVKFNNNISIMIGKNGSGKSAILTALVLGLGGKATFTNRGNNVKGPMAYKPAVYGKRINIRRTLTASGSGSYKIRSENGEVVSTHAKEVQNITTGLNIQVDNPVCILNQDTSRNFLNSSDSKKKFSLFMKATRLDVLEMEYKQTNMRNLEEELKKLEKKIVNHNAMSSLKDMMKQLQIELEWAKVRDVELECEQEKSNVKTIEKKLDDFRGASNKRAEKENALNSKISELQQQIAEVKKQIEVQQRSQQEVKSKIDQIARHYNDKKKRKAQVQTSLQSKKSDIATIQKEIASHSET</sequence>
<keyword evidence="7" id="KW-0067">ATP-binding</keyword>
<evidence type="ECO:0000256" key="2">
    <source>
        <dbReference type="ARBA" id="ARBA00004286"/>
    </source>
</evidence>
<evidence type="ECO:0000256" key="10">
    <source>
        <dbReference type="ARBA" id="ARBA00023204"/>
    </source>
</evidence>
<dbReference type="InterPro" id="IPR027417">
    <property type="entry name" value="P-loop_NTPase"/>
</dbReference>
<dbReference type="AlphaFoldDB" id="A0A653DAB3"/>
<evidence type="ECO:0000256" key="12">
    <source>
        <dbReference type="SAM" id="Coils"/>
    </source>
</evidence>
<evidence type="ECO:0000256" key="11">
    <source>
        <dbReference type="ARBA" id="ARBA00023242"/>
    </source>
</evidence>
<evidence type="ECO:0000256" key="4">
    <source>
        <dbReference type="ARBA" id="ARBA00022454"/>
    </source>
</evidence>
<evidence type="ECO:0000313" key="16">
    <source>
        <dbReference type="Proteomes" id="UP000410492"/>
    </source>
</evidence>
<evidence type="ECO:0000256" key="5">
    <source>
        <dbReference type="ARBA" id="ARBA00022741"/>
    </source>
</evidence>
<keyword evidence="10" id="KW-0234">DNA repair</keyword>
<proteinExistence type="inferred from homology"/>
<organism evidence="15 16">
    <name type="scientific">Callosobruchus maculatus</name>
    <name type="common">Southern cowpea weevil</name>
    <name type="synonym">Pulse bruchid</name>
    <dbReference type="NCBI Taxonomy" id="64391"/>
    <lineage>
        <taxon>Eukaryota</taxon>
        <taxon>Metazoa</taxon>
        <taxon>Ecdysozoa</taxon>
        <taxon>Arthropoda</taxon>
        <taxon>Hexapoda</taxon>
        <taxon>Insecta</taxon>
        <taxon>Pterygota</taxon>
        <taxon>Neoptera</taxon>
        <taxon>Endopterygota</taxon>
        <taxon>Coleoptera</taxon>
        <taxon>Polyphaga</taxon>
        <taxon>Cucujiformia</taxon>
        <taxon>Chrysomeloidea</taxon>
        <taxon>Chrysomelidae</taxon>
        <taxon>Bruchinae</taxon>
        <taxon>Bruchini</taxon>
        <taxon>Callosobruchus</taxon>
    </lineage>
</organism>
<evidence type="ECO:0000256" key="13">
    <source>
        <dbReference type="SAM" id="MobiDB-lite"/>
    </source>
</evidence>
<feature type="region of interest" description="Disordered" evidence="13">
    <location>
        <begin position="557"/>
        <end position="576"/>
    </location>
</feature>
<dbReference type="GO" id="GO:0005634">
    <property type="term" value="C:nucleus"/>
    <property type="evidence" value="ECO:0007669"/>
    <property type="project" value="UniProtKB-SubCell"/>
</dbReference>
<dbReference type="GO" id="GO:0003697">
    <property type="term" value="F:single-stranded DNA binding"/>
    <property type="evidence" value="ECO:0007669"/>
    <property type="project" value="TreeGrafter"/>
</dbReference>
<keyword evidence="8 12" id="KW-0175">Coiled coil</keyword>
<comment type="similarity">
    <text evidence="3">Belongs to the SMC family. SMC6 subfamily.</text>
</comment>
<keyword evidence="5" id="KW-0547">Nucleotide-binding</keyword>
<dbReference type="OrthoDB" id="6778804at2759"/>
<dbReference type="Pfam" id="PF13476">
    <property type="entry name" value="AAA_23"/>
    <property type="match status" value="1"/>
</dbReference>